<sequence length="104" mass="12221">MSWLLQDRRIVAKAKRRWWGNMSNPGARPGQSPRKWTHNTSMYSSPFLIFDTSNHPSVVRISVRTWDMLTVHLRTSHDKRLTVVWGQGSTLHHDWHVEGDCMRV</sequence>
<dbReference type="EMBL" id="CDPU01000011">
    <property type="protein sequence ID" value="CEO48591.1"/>
    <property type="molecule type" value="Genomic_DNA"/>
</dbReference>
<accession>A0A0B7K1J9</accession>
<protein>
    <submittedName>
        <fullName evidence="1">Uncharacterized protein</fullName>
    </submittedName>
</protein>
<reference evidence="1" key="1">
    <citation type="submission" date="2015-01" db="EMBL/GenBank/DDBJ databases">
        <authorList>
            <person name="Durling Mikael"/>
        </authorList>
    </citation>
    <scope>NUCLEOTIDE SEQUENCE</scope>
</reference>
<name>A0A0B7K1J9_BIOOC</name>
<evidence type="ECO:0000313" key="1">
    <source>
        <dbReference type="EMBL" id="CEO48591.1"/>
    </source>
</evidence>
<dbReference type="AlphaFoldDB" id="A0A0B7K1J9"/>
<proteinExistence type="predicted"/>
<gene>
    <name evidence="1" type="ORF">BN869_000004648_1</name>
</gene>
<organism evidence="1">
    <name type="scientific">Bionectria ochroleuca</name>
    <name type="common">Gliocladium roseum</name>
    <dbReference type="NCBI Taxonomy" id="29856"/>
    <lineage>
        <taxon>Eukaryota</taxon>
        <taxon>Fungi</taxon>
        <taxon>Dikarya</taxon>
        <taxon>Ascomycota</taxon>
        <taxon>Pezizomycotina</taxon>
        <taxon>Sordariomycetes</taxon>
        <taxon>Hypocreomycetidae</taxon>
        <taxon>Hypocreales</taxon>
        <taxon>Bionectriaceae</taxon>
        <taxon>Clonostachys</taxon>
    </lineage>
</organism>